<proteinExistence type="predicted"/>
<dbReference type="Gene3D" id="3.10.310.70">
    <property type="match status" value="1"/>
</dbReference>
<evidence type="ECO:0000256" key="1">
    <source>
        <dbReference type="SAM" id="Phobius"/>
    </source>
</evidence>
<gene>
    <name evidence="3" type="ORF">JCM19275_1366</name>
</gene>
<dbReference type="PANTHER" id="PTHR22642:SF2">
    <property type="entry name" value="PROTEIN LONG AFTER FAR-RED 3"/>
    <property type="match status" value="1"/>
</dbReference>
<accession>A0A090X3V5</accession>
<dbReference type="PANTHER" id="PTHR22642">
    <property type="entry name" value="IMIDAZOLONEPROPIONASE"/>
    <property type="match status" value="1"/>
</dbReference>
<dbReference type="InterPro" id="IPR011059">
    <property type="entry name" value="Metal-dep_hydrolase_composite"/>
</dbReference>
<name>A0A090X3V5_NONUL</name>
<sequence>MKLSQHFIFLFVFYGLIFGHEKIYLLALSIILISCNKEQQATADLVITNAKIYTVDNDFSMATAMAVKDGKILATGTNADMAAYSTTQTIDAQGKAIVPGLIDGHCHFYGLGQQLQRVDLVGTKSYDEVLERISSFQKEKNKSFIIGRGWDQNDWEIQEFPSNQELNEMFPDTPVAITRIDGHAMIANQAALDAAGITTTTDASGGAIEIKDGKLTGGVLVDNPMELVEAVFPKETTQESIASLMAAQDINLSYGLTTVDDAGLYRETIELIDSLQQAGDLKVKMYAMISNTPENLDYYLNKGIIKTDRLNVRSVKFYADGALGSRGAAMKEPYSDRHDHYGALLSPIATIKETAARIAATEYQMNTHAIGDSANYVVLKTYQELLKDKTDRRWRIEHAQIVDSADFNLFDEENILPSVQPTHATSDMYWAQDRVGADRIKGAYAYQTLLKQSKRIALGTDYPVEQVNPFLTFYAAVARQDTSGYPEGGFLPEQALSREDALRGMTIWAAYFNFEETEKGSLEPGKAADFVILNDNIMEIPVTQLHQATVKSTFINGEQVYKSK</sequence>
<keyword evidence="1" id="KW-0472">Membrane</keyword>
<comment type="caution">
    <text evidence="3">The sequence shown here is derived from an EMBL/GenBank/DDBJ whole genome shotgun (WGS) entry which is preliminary data.</text>
</comment>
<evidence type="ECO:0000313" key="3">
    <source>
        <dbReference type="EMBL" id="GAL76692.1"/>
    </source>
</evidence>
<protein>
    <recommendedName>
        <fullName evidence="2">Amidohydrolase 3 domain-containing protein</fullName>
    </recommendedName>
</protein>
<dbReference type="InterPro" id="IPR032466">
    <property type="entry name" value="Metal_Hydrolase"/>
</dbReference>
<dbReference type="SUPFAM" id="SSF51338">
    <property type="entry name" value="Composite domain of metallo-dependent hydrolases"/>
    <property type="match status" value="1"/>
</dbReference>
<dbReference type="AlphaFoldDB" id="A0A090X3V5"/>
<evidence type="ECO:0000313" key="4">
    <source>
        <dbReference type="Proteomes" id="UP000029647"/>
    </source>
</evidence>
<dbReference type="Gene3D" id="2.30.40.10">
    <property type="entry name" value="Urease, subunit C, domain 1"/>
    <property type="match status" value="1"/>
</dbReference>
<keyword evidence="1" id="KW-1133">Transmembrane helix</keyword>
<dbReference type="PROSITE" id="PS51257">
    <property type="entry name" value="PROKAR_LIPOPROTEIN"/>
    <property type="match status" value="1"/>
</dbReference>
<dbReference type="Pfam" id="PF07969">
    <property type="entry name" value="Amidohydro_3"/>
    <property type="match status" value="1"/>
</dbReference>
<dbReference type="SUPFAM" id="SSF51556">
    <property type="entry name" value="Metallo-dependent hydrolases"/>
    <property type="match status" value="1"/>
</dbReference>
<reference evidence="3 4" key="1">
    <citation type="journal article" date="2014" name="Genome Announc.">
        <title>Draft Genome Sequences of Marine Flavobacterium Nonlabens Strains NR17, NR24, NR27, NR32, NR33, and Ara13.</title>
        <authorList>
            <person name="Nakanishi M."/>
            <person name="Meirelles P."/>
            <person name="Suzuki R."/>
            <person name="Takatani N."/>
            <person name="Mino S."/>
            <person name="Suda W."/>
            <person name="Oshima K."/>
            <person name="Hattori M."/>
            <person name="Ohkuma M."/>
            <person name="Hosokawa M."/>
            <person name="Miyashita K."/>
            <person name="Thompson F.L."/>
            <person name="Niwa A."/>
            <person name="Sawabe T."/>
            <person name="Sawabe T."/>
        </authorList>
    </citation>
    <scope>NUCLEOTIDE SEQUENCE [LARGE SCALE GENOMIC DNA]</scope>
    <source>
        <strain evidence="4">JCM19275</strain>
    </source>
</reference>
<dbReference type="InterPro" id="IPR013108">
    <property type="entry name" value="Amidohydro_3"/>
</dbReference>
<evidence type="ECO:0000259" key="2">
    <source>
        <dbReference type="Pfam" id="PF07969"/>
    </source>
</evidence>
<organism evidence="3 4">
    <name type="scientific">Nonlabens ulvanivorans</name>
    <name type="common">Persicivirga ulvanivorans</name>
    <dbReference type="NCBI Taxonomy" id="906888"/>
    <lineage>
        <taxon>Bacteria</taxon>
        <taxon>Pseudomonadati</taxon>
        <taxon>Bacteroidota</taxon>
        <taxon>Flavobacteriia</taxon>
        <taxon>Flavobacteriales</taxon>
        <taxon>Flavobacteriaceae</taxon>
        <taxon>Nonlabens</taxon>
    </lineage>
</organism>
<dbReference type="GO" id="GO:0016810">
    <property type="term" value="F:hydrolase activity, acting on carbon-nitrogen (but not peptide) bonds"/>
    <property type="evidence" value="ECO:0007669"/>
    <property type="project" value="InterPro"/>
</dbReference>
<dbReference type="InterPro" id="IPR033932">
    <property type="entry name" value="YtcJ-like"/>
</dbReference>
<keyword evidence="1" id="KW-0812">Transmembrane</keyword>
<dbReference type="Gene3D" id="3.20.20.140">
    <property type="entry name" value="Metal-dependent hydrolases"/>
    <property type="match status" value="1"/>
</dbReference>
<dbReference type="EMBL" id="BBNT01000014">
    <property type="protein sequence ID" value="GAL76692.1"/>
    <property type="molecule type" value="Genomic_DNA"/>
</dbReference>
<feature type="domain" description="Amidohydrolase 3" evidence="2">
    <location>
        <begin position="88"/>
        <end position="561"/>
    </location>
</feature>
<feature type="transmembrane region" description="Helical" evidence="1">
    <location>
        <begin position="7"/>
        <end position="33"/>
    </location>
</feature>
<dbReference type="CDD" id="cd01300">
    <property type="entry name" value="YtcJ_like"/>
    <property type="match status" value="1"/>
</dbReference>
<dbReference type="Proteomes" id="UP000029647">
    <property type="component" value="Unassembled WGS sequence"/>
</dbReference>